<organism evidence="2 3">
    <name type="scientific">Mucilaginibacter conchicola</name>
    <dbReference type="NCBI Taxonomy" id="2303333"/>
    <lineage>
        <taxon>Bacteria</taxon>
        <taxon>Pseudomonadati</taxon>
        <taxon>Bacteroidota</taxon>
        <taxon>Sphingobacteriia</taxon>
        <taxon>Sphingobacteriales</taxon>
        <taxon>Sphingobacteriaceae</taxon>
        <taxon>Mucilaginibacter</taxon>
    </lineage>
</organism>
<keyword evidence="1" id="KW-0472">Membrane</keyword>
<evidence type="ECO:0000313" key="2">
    <source>
        <dbReference type="EMBL" id="RFZ95184.1"/>
    </source>
</evidence>
<gene>
    <name evidence="2" type="ORF">D0C36_06555</name>
</gene>
<feature type="transmembrane region" description="Helical" evidence="1">
    <location>
        <begin position="21"/>
        <end position="41"/>
    </location>
</feature>
<dbReference type="Pfam" id="PF06912">
    <property type="entry name" value="DUF1275"/>
    <property type="match status" value="1"/>
</dbReference>
<name>A0A372NZ55_9SPHI</name>
<feature type="transmembrane region" description="Helical" evidence="1">
    <location>
        <begin position="61"/>
        <end position="83"/>
    </location>
</feature>
<dbReference type="PANTHER" id="PTHR37314">
    <property type="entry name" value="SLR0142 PROTEIN"/>
    <property type="match status" value="1"/>
</dbReference>
<keyword evidence="1" id="KW-0812">Transmembrane</keyword>
<protein>
    <submittedName>
        <fullName evidence="2">DUF1275 domain-containing protein</fullName>
    </submittedName>
</protein>
<dbReference type="Proteomes" id="UP000264217">
    <property type="component" value="Unassembled WGS sequence"/>
</dbReference>
<dbReference type="AlphaFoldDB" id="A0A372NZ55"/>
<feature type="transmembrane region" description="Helical" evidence="1">
    <location>
        <begin position="212"/>
        <end position="233"/>
    </location>
</feature>
<reference evidence="2 3" key="1">
    <citation type="submission" date="2018-08" db="EMBL/GenBank/DDBJ databases">
        <title>Mucilaginibacter sp. MYSH2.</title>
        <authorList>
            <person name="Seo T."/>
        </authorList>
    </citation>
    <scope>NUCLEOTIDE SEQUENCE [LARGE SCALE GENOMIC DNA]</scope>
    <source>
        <strain evidence="2 3">MYSH2</strain>
    </source>
</reference>
<keyword evidence="3" id="KW-1185">Reference proteome</keyword>
<feature type="transmembrane region" description="Helical" evidence="1">
    <location>
        <begin position="95"/>
        <end position="113"/>
    </location>
</feature>
<dbReference type="EMBL" id="QWDC01000001">
    <property type="protein sequence ID" value="RFZ95184.1"/>
    <property type="molecule type" value="Genomic_DNA"/>
</dbReference>
<proteinExistence type="predicted"/>
<dbReference type="PANTHER" id="PTHR37314:SF4">
    <property type="entry name" value="UPF0700 TRANSMEMBRANE PROTEIN YOAK"/>
    <property type="match status" value="1"/>
</dbReference>
<sequence>MLRQPKEKRTLKQNLMLSSSTAFVAGIVDVCGLLAFLAFTSNITGHVANLAKNIVSQNYDSIIVFGIWLMMFLFGAFVSNFIVKSLQHISYYRAHSVPIILEILVLLFVAFYGNHFYNETLQERQIVIGAMLFAMGLQNSLVSNISGGLIKTTHLTGLFTDLGSELADWMHPRTASSQEVRNKIYVRLTILTFFIFGGFIGGYFFGLYEFKVFYFVPVILLTVLYFDLLPVFFHKIFQIFYPTKIKSSSPKN</sequence>
<evidence type="ECO:0000256" key="1">
    <source>
        <dbReference type="SAM" id="Phobius"/>
    </source>
</evidence>
<keyword evidence="1" id="KW-1133">Transmembrane helix</keyword>
<dbReference type="RefSeq" id="WP_117390746.1">
    <property type="nucleotide sequence ID" value="NZ_QWDC01000001.1"/>
</dbReference>
<feature type="transmembrane region" description="Helical" evidence="1">
    <location>
        <begin position="184"/>
        <end position="206"/>
    </location>
</feature>
<dbReference type="InterPro" id="IPR010699">
    <property type="entry name" value="DUF1275"/>
</dbReference>
<evidence type="ECO:0000313" key="3">
    <source>
        <dbReference type="Proteomes" id="UP000264217"/>
    </source>
</evidence>
<dbReference type="OrthoDB" id="270162at2"/>
<feature type="transmembrane region" description="Helical" evidence="1">
    <location>
        <begin position="125"/>
        <end position="142"/>
    </location>
</feature>
<comment type="caution">
    <text evidence="2">The sequence shown here is derived from an EMBL/GenBank/DDBJ whole genome shotgun (WGS) entry which is preliminary data.</text>
</comment>
<accession>A0A372NZ55</accession>